<evidence type="ECO:0000313" key="6">
    <source>
        <dbReference type="Proteomes" id="UP001527202"/>
    </source>
</evidence>
<evidence type="ECO:0000256" key="1">
    <source>
        <dbReference type="SAM" id="MobiDB-lite"/>
    </source>
</evidence>
<feature type="transmembrane region" description="Helical" evidence="2">
    <location>
        <begin position="222"/>
        <end position="248"/>
    </location>
</feature>
<feature type="transmembrane region" description="Helical" evidence="2">
    <location>
        <begin position="154"/>
        <end position="173"/>
    </location>
</feature>
<evidence type="ECO:0008006" key="7">
    <source>
        <dbReference type="Google" id="ProtNLM"/>
    </source>
</evidence>
<dbReference type="GeneID" id="95377456"/>
<dbReference type="AlphaFoldDB" id="A0A410X0I4"/>
<dbReference type="Proteomes" id="UP000288943">
    <property type="component" value="Chromosome"/>
</dbReference>
<evidence type="ECO:0000313" key="4">
    <source>
        <dbReference type="EMBL" id="QAV20184.1"/>
    </source>
</evidence>
<feature type="region of interest" description="Disordered" evidence="1">
    <location>
        <begin position="180"/>
        <end position="199"/>
    </location>
</feature>
<evidence type="ECO:0000313" key="5">
    <source>
        <dbReference type="Proteomes" id="UP000288943"/>
    </source>
</evidence>
<dbReference type="OrthoDB" id="1645614at2"/>
<evidence type="ECO:0000256" key="2">
    <source>
        <dbReference type="SAM" id="Phobius"/>
    </source>
</evidence>
<feature type="transmembrane region" description="Helical" evidence="2">
    <location>
        <begin position="397"/>
        <end position="418"/>
    </location>
</feature>
<accession>A0A410X0I4</accession>
<keyword evidence="2" id="KW-0812">Transmembrane</keyword>
<dbReference type="EMBL" id="CP026520">
    <property type="protein sequence ID" value="QAV20184.1"/>
    <property type="molecule type" value="Genomic_DNA"/>
</dbReference>
<feature type="transmembrane region" description="Helical" evidence="2">
    <location>
        <begin position="302"/>
        <end position="327"/>
    </location>
</feature>
<reference evidence="3 6" key="2">
    <citation type="submission" date="2022-05" db="EMBL/GenBank/DDBJ databases">
        <title>Genome Sequencing of Bee-Associated Microbes.</title>
        <authorList>
            <person name="Dunlap C."/>
        </authorList>
    </citation>
    <scope>NUCLEOTIDE SEQUENCE [LARGE SCALE GENOMIC DNA]</scope>
    <source>
        <strain evidence="3 6">NRRL B-23120</strain>
    </source>
</reference>
<organism evidence="4 5">
    <name type="scientific">Paenibacillus chitinolyticus</name>
    <dbReference type="NCBI Taxonomy" id="79263"/>
    <lineage>
        <taxon>Bacteria</taxon>
        <taxon>Bacillati</taxon>
        <taxon>Bacillota</taxon>
        <taxon>Bacilli</taxon>
        <taxon>Bacillales</taxon>
        <taxon>Paenibacillaceae</taxon>
        <taxon>Paenibacillus</taxon>
    </lineage>
</organism>
<feature type="transmembrane region" description="Helical" evidence="2">
    <location>
        <begin position="128"/>
        <end position="148"/>
    </location>
</feature>
<feature type="transmembrane region" description="Helical" evidence="2">
    <location>
        <begin position="44"/>
        <end position="74"/>
    </location>
</feature>
<gene>
    <name evidence="3" type="ORF">M5X16_18705</name>
    <name evidence="4" type="ORF">PC41400_21940</name>
</gene>
<feature type="transmembrane region" description="Helical" evidence="2">
    <location>
        <begin position="94"/>
        <end position="116"/>
    </location>
</feature>
<dbReference type="Proteomes" id="UP001527202">
    <property type="component" value="Unassembled WGS sequence"/>
</dbReference>
<name>A0A410X0I4_9BACL</name>
<dbReference type="RefSeq" id="WP_042232785.1">
    <property type="nucleotide sequence ID" value="NZ_CP026520.1"/>
</dbReference>
<proteinExistence type="predicted"/>
<keyword evidence="2" id="KW-0472">Membrane</keyword>
<keyword evidence="2" id="KW-1133">Transmembrane helix</keyword>
<protein>
    <recommendedName>
        <fullName evidence="7">Sporulation integral membrane protein YlbJ</fullName>
    </recommendedName>
</protein>
<keyword evidence="6" id="KW-1185">Reference proteome</keyword>
<evidence type="ECO:0000313" key="3">
    <source>
        <dbReference type="EMBL" id="MCY9597800.1"/>
    </source>
</evidence>
<dbReference type="KEGG" id="pchi:PC41400_21940"/>
<dbReference type="EMBL" id="JAMDMJ010000025">
    <property type="protein sequence ID" value="MCY9597800.1"/>
    <property type="molecule type" value="Genomic_DNA"/>
</dbReference>
<reference evidence="4 5" key="1">
    <citation type="submission" date="2018-01" db="EMBL/GenBank/DDBJ databases">
        <title>The whole genome sequencing and assembly of Paenibacillus chitinolyticus KCCM 41400 strain.</title>
        <authorList>
            <person name="Kim J.-Y."/>
            <person name="Park M.-K."/>
            <person name="Lee Y.-J."/>
            <person name="Yi H."/>
            <person name="Bahn Y.-S."/>
            <person name="Kim J.F."/>
            <person name="Lee D.-W."/>
        </authorList>
    </citation>
    <scope>NUCLEOTIDE SEQUENCE [LARGE SCALE GENOMIC DNA]</scope>
    <source>
        <strain evidence="4 5">KCCM 41400</strain>
    </source>
</reference>
<sequence length="432" mass="44992">MPKSLTHRGGGYRTTLLLGSLAAALVASIIAFPDKALQASLEGITIWWNIVFPALLPFMILTELLLGFGVVHALGTLLEPLARLLLRLPGTGGLALAAGALGGFPSGALFTAKLRGRKLLTRGEGERLLALSHLASPVLIVTVIGTGFLHSPRLGLLLAGAHYGGALLLGFVLPRQKKPAGAPAPVKRRGAGSGASGAPLWRQAAGSLARARSEDGRAFGQLLGEAVTASVQSLMVIGGYIMIFSVIIHMLTMPDMLQAAGGLLGLPVGPDLLHHLASGLFELHLGAHAAAGEQALPQSIKLALIAAFLGFGGLSSHAQALSAAYGAGLRYLPFLMARLLHASFSYLLVLLLWRFTSGLFPSVSSGRQTLEVSGTLPPIAETGERFLFSSLNVWMPAFAQLGLLLLVLAAGCILSYALHAFAQRRLHAGPKA</sequence>
<feature type="transmembrane region" description="Helical" evidence="2">
    <location>
        <begin position="12"/>
        <end position="32"/>
    </location>
</feature>
<feature type="transmembrane region" description="Helical" evidence="2">
    <location>
        <begin position="339"/>
        <end position="356"/>
    </location>
</feature>